<evidence type="ECO:0000256" key="1">
    <source>
        <dbReference type="SAM" id="SignalP"/>
    </source>
</evidence>
<dbReference type="Proteomes" id="UP000005713">
    <property type="component" value="Unassembled WGS sequence"/>
</dbReference>
<evidence type="ECO:0000313" key="2">
    <source>
        <dbReference type="EMBL" id="EBA08552.1"/>
    </source>
</evidence>
<accession>A3K2Z3</accession>
<sequence length="226" mass="24324">MKMTRLKTIGLALCAGLMLTSCGSDKSASALDVIKNLPASIKSRRATPKPISAAEIAQALQATNKPVALFQVENRKNAQVLLSEVERNGAYQTFGNQSRQAVVLRDGMITASRGLGGDLMSVEEDELLDMIQSRGSGNVSYVQRFLTPEYKTKVIIYYCSVRPGAGNHTPLGRASIPTSSVGVSCKATGEASFENSYYLAGDGTIVSGRQWMGETIGYVDTQLLRY</sequence>
<comment type="caution">
    <text evidence="2">The sequence shown here is derived from an EMBL/GenBank/DDBJ whole genome shotgun (WGS) entry which is preliminary data.</text>
</comment>
<protein>
    <recommendedName>
        <fullName evidence="4">Lipoprotein</fullName>
    </recommendedName>
</protein>
<evidence type="ECO:0000313" key="3">
    <source>
        <dbReference type="Proteomes" id="UP000005713"/>
    </source>
</evidence>
<name>A3K2Z3_SAGS3</name>
<evidence type="ECO:0008006" key="4">
    <source>
        <dbReference type="Google" id="ProtNLM"/>
    </source>
</evidence>
<dbReference type="AlphaFoldDB" id="A3K2Z3"/>
<dbReference type="Gene3D" id="2.40.360.10">
    <property type="entry name" value="YmcC-like"/>
    <property type="match status" value="1"/>
</dbReference>
<dbReference type="PROSITE" id="PS51257">
    <property type="entry name" value="PROKAR_LIPOPROTEIN"/>
    <property type="match status" value="1"/>
</dbReference>
<dbReference type="InterPro" id="IPR023373">
    <property type="entry name" value="YmcC_sf"/>
</dbReference>
<gene>
    <name evidence="2" type="ORF">SSE37_17108</name>
</gene>
<dbReference type="eggNOG" id="ENOG5030D2E">
    <property type="taxonomic scope" value="Bacteria"/>
</dbReference>
<keyword evidence="3" id="KW-1185">Reference proteome</keyword>
<feature type="chain" id="PRO_5002654325" description="Lipoprotein" evidence="1">
    <location>
        <begin position="24"/>
        <end position="226"/>
    </location>
</feature>
<feature type="signal peptide" evidence="1">
    <location>
        <begin position="1"/>
        <end position="23"/>
    </location>
</feature>
<proteinExistence type="predicted"/>
<reference evidence="2 3" key="1">
    <citation type="submission" date="2006-06" db="EMBL/GenBank/DDBJ databases">
        <authorList>
            <person name="Moran M.A."/>
            <person name="Ferriera S."/>
            <person name="Johnson J."/>
            <person name="Kravitz S."/>
            <person name="Beeson K."/>
            <person name="Sutton G."/>
            <person name="Rogers Y.-H."/>
            <person name="Friedman R."/>
            <person name="Frazier M."/>
            <person name="Venter J.C."/>
        </authorList>
    </citation>
    <scope>NUCLEOTIDE SEQUENCE [LARGE SCALE GENOMIC DNA]</scope>
    <source>
        <strain evidence="2 3">E-37</strain>
    </source>
</reference>
<dbReference type="RefSeq" id="WP_005858514.1">
    <property type="nucleotide sequence ID" value="NZ_AAYA01000005.1"/>
</dbReference>
<dbReference type="OrthoDB" id="6237231at2"/>
<organism evidence="2 3">
    <name type="scientific">Sagittula stellata (strain ATCC 700073 / DSM 11524 / E-37)</name>
    <dbReference type="NCBI Taxonomy" id="388399"/>
    <lineage>
        <taxon>Bacteria</taxon>
        <taxon>Pseudomonadati</taxon>
        <taxon>Pseudomonadota</taxon>
        <taxon>Alphaproteobacteria</taxon>
        <taxon>Rhodobacterales</taxon>
        <taxon>Roseobacteraceae</taxon>
        <taxon>Sagittula</taxon>
    </lineage>
</organism>
<dbReference type="Pfam" id="PF11102">
    <property type="entry name" value="YjbF"/>
    <property type="match status" value="1"/>
</dbReference>
<dbReference type="EMBL" id="AAYA01000005">
    <property type="protein sequence ID" value="EBA08552.1"/>
    <property type="molecule type" value="Genomic_DNA"/>
</dbReference>
<keyword evidence="1" id="KW-0732">Signal</keyword>
<dbReference type="SUPFAM" id="SSF159270">
    <property type="entry name" value="YmcC-like"/>
    <property type="match status" value="1"/>
</dbReference>
<dbReference type="InterPro" id="IPR021308">
    <property type="entry name" value="GfcB"/>
</dbReference>